<dbReference type="Proteomes" id="UP000299102">
    <property type="component" value="Unassembled WGS sequence"/>
</dbReference>
<proteinExistence type="predicted"/>
<protein>
    <submittedName>
        <fullName evidence="1">Uncharacterized protein</fullName>
    </submittedName>
</protein>
<evidence type="ECO:0000313" key="2">
    <source>
        <dbReference type="Proteomes" id="UP000299102"/>
    </source>
</evidence>
<accession>A0A4C1WS81</accession>
<comment type="caution">
    <text evidence="1">The sequence shown here is derived from an EMBL/GenBank/DDBJ whole genome shotgun (WGS) entry which is preliminary data.</text>
</comment>
<reference evidence="1 2" key="1">
    <citation type="journal article" date="2019" name="Commun. Biol.">
        <title>The bagworm genome reveals a unique fibroin gene that provides high tensile strength.</title>
        <authorList>
            <person name="Kono N."/>
            <person name="Nakamura H."/>
            <person name="Ohtoshi R."/>
            <person name="Tomita M."/>
            <person name="Numata K."/>
            <person name="Arakawa K."/>
        </authorList>
    </citation>
    <scope>NUCLEOTIDE SEQUENCE [LARGE SCALE GENOMIC DNA]</scope>
</reference>
<dbReference type="AlphaFoldDB" id="A0A4C1WS81"/>
<organism evidence="1 2">
    <name type="scientific">Eumeta variegata</name>
    <name type="common">Bagworm moth</name>
    <name type="synonym">Eumeta japonica</name>
    <dbReference type="NCBI Taxonomy" id="151549"/>
    <lineage>
        <taxon>Eukaryota</taxon>
        <taxon>Metazoa</taxon>
        <taxon>Ecdysozoa</taxon>
        <taxon>Arthropoda</taxon>
        <taxon>Hexapoda</taxon>
        <taxon>Insecta</taxon>
        <taxon>Pterygota</taxon>
        <taxon>Neoptera</taxon>
        <taxon>Endopterygota</taxon>
        <taxon>Lepidoptera</taxon>
        <taxon>Glossata</taxon>
        <taxon>Ditrysia</taxon>
        <taxon>Tineoidea</taxon>
        <taxon>Psychidae</taxon>
        <taxon>Oiketicinae</taxon>
        <taxon>Eumeta</taxon>
    </lineage>
</organism>
<evidence type="ECO:0000313" key="1">
    <source>
        <dbReference type="EMBL" id="GBP52985.1"/>
    </source>
</evidence>
<name>A0A4C1WS81_EUMVA</name>
<sequence length="446" mass="51006">MQRSHHVAIYSLCLPFQEIGGVTFDARVLSLVGAKVMVFMCCGPRDSPSENVMKIGNSIRKSPGGLFEFELGKEGFYDEKSRVLVKKYSSEVADVRLVVDEIIRRTEERHTAPVYLTAVSLTHNGEDVGRIDTETEVGTDSARVKIGIRPVRRRSVQYKQPNTRRYGLGAGDDRDHQRGDDIWGRQLNVLCTEWRNELRTRAGVSRNLQRKDLRELVSMIPSFLTITCKLRSQASSVTRGVISYHRFFNLSEFHFMAPAYKYHDGAAVAQLNHIREKRATHRHPRHGRRVNRIVGVATLAVTVGRYAIVECIYSLFIVECTVWRWIATLYNGIDIVKMYTVVNSTIEPIEKGVSQSLAHGDASPHRTHYYLWTVYIYSIAWRHVATHRTQFYLKMYNFLFRALKSLKGLLRGVPLAFSNLSLPFDEKAKLLEGSREGRSEKNSETH</sequence>
<keyword evidence="2" id="KW-1185">Reference proteome</keyword>
<dbReference type="EMBL" id="BGZK01000613">
    <property type="protein sequence ID" value="GBP52985.1"/>
    <property type="molecule type" value="Genomic_DNA"/>
</dbReference>
<gene>
    <name evidence="1" type="ORF">EVAR_97580_1</name>
</gene>